<name>A0ABQ4T472_METOR</name>
<reference evidence="7" key="1">
    <citation type="journal article" date="2021" name="Front. Microbiol.">
        <title>Comprehensive Comparative Genomics and Phenotyping of Methylobacterium Species.</title>
        <authorList>
            <person name="Alessa O."/>
            <person name="Ogura Y."/>
            <person name="Fujitani Y."/>
            <person name="Takami H."/>
            <person name="Hayashi T."/>
            <person name="Sahin N."/>
            <person name="Tani A."/>
        </authorList>
    </citation>
    <scope>NUCLEOTIDE SEQUENCE</scope>
    <source>
        <strain evidence="7">NBRC 15689</strain>
    </source>
</reference>
<dbReference type="CDD" id="cd17535">
    <property type="entry name" value="REC_NarL-like"/>
    <property type="match status" value="1"/>
</dbReference>
<evidence type="ECO:0000259" key="5">
    <source>
        <dbReference type="PROSITE" id="PS50043"/>
    </source>
</evidence>
<dbReference type="InterPro" id="IPR001789">
    <property type="entry name" value="Sig_transdc_resp-reg_receiver"/>
</dbReference>
<dbReference type="SUPFAM" id="SSF52172">
    <property type="entry name" value="CheY-like"/>
    <property type="match status" value="1"/>
</dbReference>
<dbReference type="Gene3D" id="3.40.50.2300">
    <property type="match status" value="1"/>
</dbReference>
<reference evidence="7" key="2">
    <citation type="submission" date="2021-08" db="EMBL/GenBank/DDBJ databases">
        <authorList>
            <person name="Tani A."/>
            <person name="Ola A."/>
            <person name="Ogura Y."/>
            <person name="Katsura K."/>
            <person name="Hayashi T."/>
        </authorList>
    </citation>
    <scope>NUCLEOTIDE SEQUENCE</scope>
    <source>
        <strain evidence="7">NBRC 15689</strain>
    </source>
</reference>
<dbReference type="PANTHER" id="PTHR45566">
    <property type="entry name" value="HTH-TYPE TRANSCRIPTIONAL REGULATOR YHJB-RELATED"/>
    <property type="match status" value="1"/>
</dbReference>
<dbReference type="PRINTS" id="PR00038">
    <property type="entry name" value="HTHLUXR"/>
</dbReference>
<evidence type="ECO:0000256" key="1">
    <source>
        <dbReference type="ARBA" id="ARBA00022553"/>
    </source>
</evidence>
<dbReference type="PROSITE" id="PS50043">
    <property type="entry name" value="HTH_LUXR_2"/>
    <property type="match status" value="1"/>
</dbReference>
<dbReference type="Pfam" id="PF00072">
    <property type="entry name" value="Response_reg"/>
    <property type="match status" value="1"/>
</dbReference>
<gene>
    <name evidence="7" type="primary">rssB_2</name>
    <name evidence="7" type="ORF">LKMONMHP_0654</name>
</gene>
<dbReference type="InterPro" id="IPR000792">
    <property type="entry name" value="Tscrpt_reg_LuxR_C"/>
</dbReference>
<organism evidence="7 8">
    <name type="scientific">Methylobacterium organophilum</name>
    <dbReference type="NCBI Taxonomy" id="410"/>
    <lineage>
        <taxon>Bacteria</taxon>
        <taxon>Pseudomonadati</taxon>
        <taxon>Pseudomonadota</taxon>
        <taxon>Alphaproteobacteria</taxon>
        <taxon>Hyphomicrobiales</taxon>
        <taxon>Methylobacteriaceae</taxon>
        <taxon>Methylobacterium</taxon>
    </lineage>
</organism>
<dbReference type="Pfam" id="PF00196">
    <property type="entry name" value="GerE"/>
    <property type="match status" value="1"/>
</dbReference>
<dbReference type="InterPro" id="IPR016032">
    <property type="entry name" value="Sig_transdc_resp-reg_C-effctor"/>
</dbReference>
<dbReference type="InterPro" id="IPR051015">
    <property type="entry name" value="EvgA-like"/>
</dbReference>
<dbReference type="InterPro" id="IPR011006">
    <property type="entry name" value="CheY-like_superfamily"/>
</dbReference>
<proteinExistence type="predicted"/>
<dbReference type="Gene3D" id="1.10.10.10">
    <property type="entry name" value="Winged helix-like DNA-binding domain superfamily/Winged helix DNA-binding domain"/>
    <property type="match status" value="1"/>
</dbReference>
<dbReference type="SUPFAM" id="SSF46894">
    <property type="entry name" value="C-terminal effector domain of the bipartite response regulators"/>
    <property type="match status" value="1"/>
</dbReference>
<dbReference type="PANTHER" id="PTHR45566:SF1">
    <property type="entry name" value="HTH-TYPE TRANSCRIPTIONAL REGULATOR YHJB-RELATED"/>
    <property type="match status" value="1"/>
</dbReference>
<dbReference type="SMART" id="SM00448">
    <property type="entry name" value="REC"/>
    <property type="match status" value="1"/>
</dbReference>
<sequence>MVPPGAGFPGSRGDGATRIDDGATSMTATLMANDPSPTGGTIPGTAPAQGAVELLVVDDHPLFRDALSSAIHLAFPGARLHEADGIRSACEILAATPGIDLTLLDLTMQGVNGFDGLVTIRTRFPRVPILIVSGLEDPRIMHEAIHHGAAGFVPKAVDKATLTRAISEVLNGALFMPPDLGAPLAPPPGRGRKSPLAERIARLTPQQLRVLMMIRQGKLNKQIAHELQVGDSTVKAHVSEILRKLEVISRTQIVIETAYLDFDQAQGGFPTS</sequence>
<dbReference type="SMART" id="SM00421">
    <property type="entry name" value="HTH_LUXR"/>
    <property type="match status" value="1"/>
</dbReference>
<feature type="domain" description="Response regulatory" evidence="6">
    <location>
        <begin position="53"/>
        <end position="170"/>
    </location>
</feature>
<dbReference type="InterPro" id="IPR058245">
    <property type="entry name" value="NreC/VraR/RcsB-like_REC"/>
</dbReference>
<dbReference type="InterPro" id="IPR036388">
    <property type="entry name" value="WH-like_DNA-bd_sf"/>
</dbReference>
<feature type="modified residue" description="4-aspartylphosphate" evidence="3">
    <location>
        <position position="105"/>
    </location>
</feature>
<protein>
    <submittedName>
        <fullName evidence="7">Regulator of RpoS</fullName>
    </submittedName>
</protein>
<evidence type="ECO:0000256" key="2">
    <source>
        <dbReference type="ARBA" id="ARBA00023125"/>
    </source>
</evidence>
<dbReference type="CDD" id="cd06170">
    <property type="entry name" value="LuxR_C_like"/>
    <property type="match status" value="1"/>
</dbReference>
<evidence type="ECO:0000313" key="7">
    <source>
        <dbReference type="EMBL" id="GJE25811.1"/>
    </source>
</evidence>
<keyword evidence="1 3" id="KW-0597">Phosphoprotein</keyword>
<evidence type="ECO:0000313" key="8">
    <source>
        <dbReference type="Proteomes" id="UP001055156"/>
    </source>
</evidence>
<feature type="region of interest" description="Disordered" evidence="4">
    <location>
        <begin position="1"/>
        <end position="21"/>
    </location>
</feature>
<keyword evidence="2" id="KW-0238">DNA-binding</keyword>
<dbReference type="EMBL" id="BPQV01000002">
    <property type="protein sequence ID" value="GJE25811.1"/>
    <property type="molecule type" value="Genomic_DNA"/>
</dbReference>
<accession>A0ABQ4T472</accession>
<keyword evidence="8" id="KW-1185">Reference proteome</keyword>
<evidence type="ECO:0000259" key="6">
    <source>
        <dbReference type="PROSITE" id="PS50110"/>
    </source>
</evidence>
<dbReference type="PROSITE" id="PS50110">
    <property type="entry name" value="RESPONSE_REGULATORY"/>
    <property type="match status" value="1"/>
</dbReference>
<dbReference type="Proteomes" id="UP001055156">
    <property type="component" value="Unassembled WGS sequence"/>
</dbReference>
<evidence type="ECO:0000256" key="4">
    <source>
        <dbReference type="SAM" id="MobiDB-lite"/>
    </source>
</evidence>
<comment type="caution">
    <text evidence="7">The sequence shown here is derived from an EMBL/GenBank/DDBJ whole genome shotgun (WGS) entry which is preliminary data.</text>
</comment>
<evidence type="ECO:0000256" key="3">
    <source>
        <dbReference type="PROSITE-ProRule" id="PRU00169"/>
    </source>
</evidence>
<feature type="domain" description="HTH luxR-type" evidence="5">
    <location>
        <begin position="196"/>
        <end position="261"/>
    </location>
</feature>